<dbReference type="InterPro" id="IPR018379">
    <property type="entry name" value="BEN_domain"/>
</dbReference>
<reference evidence="4 5" key="1">
    <citation type="submission" date="2024-09" db="EMBL/GenBank/DDBJ databases">
        <title>A chromosome-level genome assembly of Gray's grenadier anchovy, Coilia grayii.</title>
        <authorList>
            <person name="Fu Z."/>
        </authorList>
    </citation>
    <scope>NUCLEOTIDE SEQUENCE [LARGE SCALE GENOMIC DNA]</scope>
    <source>
        <strain evidence="4">G4</strain>
        <tissue evidence="4">Muscle</tissue>
    </source>
</reference>
<feature type="region of interest" description="Disordered" evidence="1">
    <location>
        <begin position="106"/>
        <end position="141"/>
    </location>
</feature>
<proteinExistence type="predicted"/>
<dbReference type="SMART" id="SM01025">
    <property type="entry name" value="BEN"/>
    <property type="match status" value="1"/>
</dbReference>
<organism evidence="4 5">
    <name type="scientific">Coilia grayii</name>
    <name type="common">Gray's grenadier anchovy</name>
    <dbReference type="NCBI Taxonomy" id="363190"/>
    <lineage>
        <taxon>Eukaryota</taxon>
        <taxon>Metazoa</taxon>
        <taxon>Chordata</taxon>
        <taxon>Craniata</taxon>
        <taxon>Vertebrata</taxon>
        <taxon>Euteleostomi</taxon>
        <taxon>Actinopterygii</taxon>
        <taxon>Neopterygii</taxon>
        <taxon>Teleostei</taxon>
        <taxon>Clupei</taxon>
        <taxon>Clupeiformes</taxon>
        <taxon>Clupeoidei</taxon>
        <taxon>Engraulidae</taxon>
        <taxon>Coilinae</taxon>
        <taxon>Coilia</taxon>
    </lineage>
</organism>
<evidence type="ECO:0000313" key="4">
    <source>
        <dbReference type="EMBL" id="KAL2091977.1"/>
    </source>
</evidence>
<dbReference type="Gene3D" id="1.10.10.2590">
    <property type="entry name" value="BEN domain"/>
    <property type="match status" value="1"/>
</dbReference>
<feature type="domain" description="BEN" evidence="3">
    <location>
        <begin position="252"/>
        <end position="348"/>
    </location>
</feature>
<keyword evidence="5" id="KW-1185">Reference proteome</keyword>
<evidence type="ECO:0000256" key="1">
    <source>
        <dbReference type="SAM" id="MobiDB-lite"/>
    </source>
</evidence>
<gene>
    <name evidence="4" type="ORF">ACEWY4_011775</name>
</gene>
<sequence>MAFAIFYFKDKTVEVGKISWMTTNDQQQCPKVITQCPDLEEEDGWMEIKWDMKGRKKSDSPAFFPAKVLMVGDNYSDLCRKRQEFIMGEDIWQEATKRKCKLNSKWEDVEEEDHEVPPKKKSVCAEKESANQMVEEPKKQLANKISSELTNSNEESSDEEQLPRNWSAAQKKVEELQRELKGDHGKEILHAMRELPAVVATLKEIIDKITVQISTPASTWSSPTSSVDGPVSAPTSPQVLSDTDDMVPLTPGCDVKVPRLKLNYLRTASSALYIGDLAVLIYGKDTLSNSSLTGKQSGTHKDVESKQPLDNTKLDAILAHAQAKFPDTTMQDVRRIIRQKCNNISYVKKVNDFVYYVVIYFWFQICALVYLFDKEGL</sequence>
<evidence type="ECO:0000313" key="5">
    <source>
        <dbReference type="Proteomes" id="UP001591681"/>
    </source>
</evidence>
<dbReference type="Proteomes" id="UP001591681">
    <property type="component" value="Unassembled WGS sequence"/>
</dbReference>
<evidence type="ECO:0000259" key="3">
    <source>
        <dbReference type="PROSITE" id="PS51457"/>
    </source>
</evidence>
<comment type="caution">
    <text evidence="4">The sequence shown here is derived from an EMBL/GenBank/DDBJ whole genome shotgun (WGS) entry which is preliminary data.</text>
</comment>
<feature type="compositionally biased region" description="Basic and acidic residues" evidence="1">
    <location>
        <begin position="115"/>
        <end position="139"/>
    </location>
</feature>
<feature type="compositionally biased region" description="Low complexity" evidence="1">
    <location>
        <begin position="217"/>
        <end position="226"/>
    </location>
</feature>
<dbReference type="AlphaFoldDB" id="A0ABD1JYL4"/>
<accession>A0ABD1JYL4</accession>
<feature type="transmembrane region" description="Helical" evidence="2">
    <location>
        <begin position="353"/>
        <end position="372"/>
    </location>
</feature>
<feature type="region of interest" description="Disordered" evidence="1">
    <location>
        <begin position="147"/>
        <end position="166"/>
    </location>
</feature>
<keyword evidence="2" id="KW-0812">Transmembrane</keyword>
<evidence type="ECO:0000256" key="2">
    <source>
        <dbReference type="SAM" id="Phobius"/>
    </source>
</evidence>
<keyword evidence="2" id="KW-0472">Membrane</keyword>
<keyword evidence="2" id="KW-1133">Transmembrane helix</keyword>
<protein>
    <recommendedName>
        <fullName evidence="3">BEN domain-containing protein</fullName>
    </recommendedName>
</protein>
<dbReference type="EMBL" id="JBHFQA010000010">
    <property type="protein sequence ID" value="KAL2091977.1"/>
    <property type="molecule type" value="Genomic_DNA"/>
</dbReference>
<dbReference type="PROSITE" id="PS51457">
    <property type="entry name" value="BEN"/>
    <property type="match status" value="1"/>
</dbReference>
<dbReference type="Pfam" id="PF10523">
    <property type="entry name" value="BEN"/>
    <property type="match status" value="1"/>
</dbReference>
<name>A0ABD1JYL4_9TELE</name>
<feature type="region of interest" description="Disordered" evidence="1">
    <location>
        <begin position="217"/>
        <end position="245"/>
    </location>
</feature>